<feature type="binding site" evidence="14">
    <location>
        <position position="198"/>
    </location>
    <ligand>
        <name>Ca(2+)</name>
        <dbReference type="ChEBI" id="CHEBI:29108"/>
        <label>2</label>
    </ligand>
</feature>
<dbReference type="EC" id="1.11.1.7" evidence="17"/>
<keyword evidence="17" id="KW-0964">Secreted</keyword>
<feature type="binding site" evidence="14">
    <location>
        <position position="74"/>
    </location>
    <ligand>
        <name>Ca(2+)</name>
        <dbReference type="ChEBI" id="CHEBI:29108"/>
        <label>1</label>
    </ligand>
</feature>
<dbReference type="PANTHER" id="PTHR31517:SF84">
    <property type="entry name" value="PEROXIDASE"/>
    <property type="match status" value="1"/>
</dbReference>
<feature type="binding site" evidence="14">
    <location>
        <position position="80"/>
    </location>
    <ligand>
        <name>Ca(2+)</name>
        <dbReference type="ChEBI" id="CHEBI:29108"/>
        <label>1</label>
    </ligand>
</feature>
<dbReference type="GO" id="GO:0140825">
    <property type="term" value="F:lactoperoxidase activity"/>
    <property type="evidence" value="ECO:0007669"/>
    <property type="project" value="UniProtKB-EC"/>
</dbReference>
<dbReference type="Gene3D" id="1.10.520.10">
    <property type="match status" value="1"/>
</dbReference>
<feature type="disulfide bond" evidence="16">
    <location>
        <begin position="72"/>
        <end position="77"/>
    </location>
</feature>
<evidence type="ECO:0000256" key="12">
    <source>
        <dbReference type="ARBA" id="ARBA00023324"/>
    </source>
</evidence>
<proteinExistence type="inferred from homology"/>
<dbReference type="InterPro" id="IPR000823">
    <property type="entry name" value="Peroxidase_pln"/>
</dbReference>
<evidence type="ECO:0000256" key="2">
    <source>
        <dbReference type="ARBA" id="ARBA00004613"/>
    </source>
</evidence>
<keyword evidence="11" id="KW-0873">Pyrrolidone carboxylic acid</keyword>
<feature type="disulfide bond" evidence="16">
    <location>
        <begin position="39"/>
        <end position="118"/>
    </location>
</feature>
<accession>A0A8T0VY49</accession>
<dbReference type="PROSITE" id="PS00435">
    <property type="entry name" value="PEROXIDASE_1"/>
    <property type="match status" value="1"/>
</dbReference>
<comment type="caution">
    <text evidence="19">The sequence shown here is derived from an EMBL/GenBank/DDBJ whole genome shotgun (WGS) entry which is preliminary data.</text>
</comment>
<dbReference type="GO" id="GO:0046872">
    <property type="term" value="F:metal ion binding"/>
    <property type="evidence" value="ECO:0007669"/>
    <property type="project" value="UniProtKB-UniRule"/>
</dbReference>
<evidence type="ECO:0000256" key="16">
    <source>
        <dbReference type="PIRSR" id="PIRSR600823-5"/>
    </source>
</evidence>
<feature type="disulfide bond" evidence="16">
    <location>
        <begin position="204"/>
        <end position="237"/>
    </location>
</feature>
<dbReference type="GO" id="GO:0006979">
    <property type="term" value="P:response to oxidative stress"/>
    <property type="evidence" value="ECO:0007669"/>
    <property type="project" value="UniProtKB-UniRule"/>
</dbReference>
<reference evidence="19" key="1">
    <citation type="submission" date="2020-05" db="EMBL/GenBank/DDBJ databases">
        <title>WGS assembly of Panicum virgatum.</title>
        <authorList>
            <person name="Lovell J.T."/>
            <person name="Jenkins J."/>
            <person name="Shu S."/>
            <person name="Juenger T.E."/>
            <person name="Schmutz J."/>
        </authorList>
    </citation>
    <scope>NUCLEOTIDE SEQUENCE</scope>
    <source>
        <strain evidence="19">AP13</strain>
    </source>
</reference>
<evidence type="ECO:0000256" key="10">
    <source>
        <dbReference type="ARBA" id="ARBA00023157"/>
    </source>
</evidence>
<dbReference type="AlphaFoldDB" id="A0A8T0VY49"/>
<dbReference type="OrthoDB" id="739305at2759"/>
<dbReference type="Pfam" id="PF00141">
    <property type="entry name" value="peroxidase"/>
    <property type="match status" value="1"/>
</dbReference>
<keyword evidence="4 17" id="KW-0575">Peroxidase</keyword>
<dbReference type="PANTHER" id="PTHR31517">
    <property type="match status" value="1"/>
</dbReference>
<evidence type="ECO:0000256" key="8">
    <source>
        <dbReference type="ARBA" id="ARBA00023002"/>
    </source>
</evidence>
<feature type="site" description="Transition state stabilizer" evidence="15">
    <location>
        <position position="66"/>
    </location>
</feature>
<keyword evidence="20" id="KW-1185">Reference proteome</keyword>
<keyword evidence="5 17" id="KW-0349">Heme</keyword>
<dbReference type="FunFam" id="1.10.420.10:FF:000001">
    <property type="entry name" value="Peroxidase"/>
    <property type="match status" value="1"/>
</dbReference>
<comment type="cofactor">
    <cofactor evidence="14 17">
        <name>heme b</name>
        <dbReference type="ChEBI" id="CHEBI:60344"/>
    </cofactor>
    <text evidence="14 17">Binds 1 heme b (iron(II)-protoporphyrin IX) group per subunit.</text>
</comment>
<comment type="cofactor">
    <cofactor evidence="14 17">
        <name>Ca(2+)</name>
        <dbReference type="ChEBI" id="CHEBI:29108"/>
    </cofactor>
    <text evidence="14 17">Binds 2 calcium ions per subunit.</text>
</comment>
<comment type="function">
    <text evidence="17">Removal of H(2)O(2), oxidation of toxic reductants, biosynthesis and degradation of lignin, suberization, auxin catabolism, response to environmental stresses such as wounding, pathogen attack and oxidative stress.</text>
</comment>
<dbReference type="GO" id="GO:0005576">
    <property type="term" value="C:extracellular region"/>
    <property type="evidence" value="ECO:0007669"/>
    <property type="project" value="UniProtKB-SubCell"/>
</dbReference>
<dbReference type="PRINTS" id="PR00458">
    <property type="entry name" value="PEROXIDASE"/>
</dbReference>
<evidence type="ECO:0000259" key="18">
    <source>
        <dbReference type="PROSITE" id="PS50873"/>
    </source>
</evidence>
<dbReference type="EMBL" id="CM029039">
    <property type="protein sequence ID" value="KAG2639377.1"/>
    <property type="molecule type" value="Genomic_DNA"/>
</dbReference>
<keyword evidence="9 14" id="KW-0408">Iron</keyword>
<dbReference type="GO" id="GO:0042744">
    <property type="term" value="P:hydrogen peroxide catabolic process"/>
    <property type="evidence" value="ECO:0007669"/>
    <property type="project" value="UniProtKB-KW"/>
</dbReference>
<dbReference type="CDD" id="cd00693">
    <property type="entry name" value="secretory_peroxidase"/>
    <property type="match status" value="1"/>
</dbReference>
<keyword evidence="7 14" id="KW-0106">Calcium</keyword>
<dbReference type="PRINTS" id="PR00461">
    <property type="entry name" value="PLPEROXIDASE"/>
</dbReference>
<feature type="binding site" evidence="14">
    <location>
        <position position="76"/>
    </location>
    <ligand>
        <name>Ca(2+)</name>
        <dbReference type="ChEBI" id="CHEBI:29108"/>
        <label>1</label>
    </ligand>
</feature>
<evidence type="ECO:0000256" key="11">
    <source>
        <dbReference type="ARBA" id="ARBA00023283"/>
    </source>
</evidence>
<evidence type="ECO:0000256" key="5">
    <source>
        <dbReference type="ARBA" id="ARBA00022617"/>
    </source>
</evidence>
<evidence type="ECO:0000313" key="20">
    <source>
        <dbReference type="Proteomes" id="UP000823388"/>
    </source>
</evidence>
<feature type="binding site" evidence="14">
    <location>
        <position position="71"/>
    </location>
    <ligand>
        <name>Ca(2+)</name>
        <dbReference type="ChEBI" id="CHEBI:29108"/>
        <label>1</label>
    </ligand>
</feature>
<name>A0A8T0VY49_PANVG</name>
<keyword evidence="8 17" id="KW-0560">Oxidoreductase</keyword>
<feature type="binding site" evidence="13">
    <location>
        <position position="166"/>
    </location>
    <ligand>
        <name>substrate</name>
    </ligand>
</feature>
<feature type="binding site" evidence="14">
    <location>
        <position position="257"/>
    </location>
    <ligand>
        <name>Ca(2+)</name>
        <dbReference type="ChEBI" id="CHEBI:29108"/>
        <label>2</label>
    </ligand>
</feature>
<evidence type="ECO:0000256" key="1">
    <source>
        <dbReference type="ARBA" id="ARBA00000189"/>
    </source>
</evidence>
<evidence type="ECO:0000256" key="14">
    <source>
        <dbReference type="PIRSR" id="PIRSR600823-3"/>
    </source>
</evidence>
<dbReference type="InterPro" id="IPR002016">
    <property type="entry name" value="Haem_peroxidase"/>
</dbReference>
<feature type="binding site" description="axial binding residue" evidence="14">
    <location>
        <position position="197"/>
    </location>
    <ligand>
        <name>heme b</name>
        <dbReference type="ChEBI" id="CHEBI:60344"/>
    </ligand>
    <ligandPart>
        <name>Fe</name>
        <dbReference type="ChEBI" id="CHEBI:18248"/>
    </ligandPart>
</feature>
<feature type="domain" description="Plant heme peroxidase family profile" evidence="18">
    <location>
        <begin position="29"/>
        <end position="331"/>
    </location>
</feature>
<organism evidence="19 20">
    <name type="scientific">Panicum virgatum</name>
    <name type="common">Blackwell switchgrass</name>
    <dbReference type="NCBI Taxonomy" id="38727"/>
    <lineage>
        <taxon>Eukaryota</taxon>
        <taxon>Viridiplantae</taxon>
        <taxon>Streptophyta</taxon>
        <taxon>Embryophyta</taxon>
        <taxon>Tracheophyta</taxon>
        <taxon>Spermatophyta</taxon>
        <taxon>Magnoliopsida</taxon>
        <taxon>Liliopsida</taxon>
        <taxon>Poales</taxon>
        <taxon>Poaceae</taxon>
        <taxon>PACMAD clade</taxon>
        <taxon>Panicoideae</taxon>
        <taxon>Panicodae</taxon>
        <taxon>Paniceae</taxon>
        <taxon>Panicinae</taxon>
        <taxon>Panicum</taxon>
        <taxon>Panicum sect. Hiantes</taxon>
    </lineage>
</organism>
<evidence type="ECO:0000256" key="3">
    <source>
        <dbReference type="ARBA" id="ARBA00006873"/>
    </source>
</evidence>
<comment type="subcellular location">
    <subcellularLocation>
        <location evidence="2 17">Secreted</location>
    </subcellularLocation>
</comment>
<evidence type="ECO:0000256" key="9">
    <source>
        <dbReference type="ARBA" id="ARBA00023004"/>
    </source>
</evidence>
<keyword evidence="6 14" id="KW-0479">Metal-binding</keyword>
<dbReference type="GO" id="GO:0020037">
    <property type="term" value="F:heme binding"/>
    <property type="evidence" value="ECO:0007669"/>
    <property type="project" value="UniProtKB-UniRule"/>
</dbReference>
<feature type="signal peptide" evidence="17">
    <location>
        <begin position="1"/>
        <end position="28"/>
    </location>
</feature>
<comment type="similarity">
    <text evidence="17">Belongs to the peroxidase family. Classical plant (class III) peroxidase subfamily.</text>
</comment>
<keyword evidence="12 17" id="KW-0376">Hydrogen peroxide</keyword>
<dbReference type="InterPro" id="IPR033905">
    <property type="entry name" value="Secretory_peroxidase"/>
</dbReference>
<feature type="binding site" evidence="14">
    <location>
        <position position="92"/>
    </location>
    <ligand>
        <name>Ca(2+)</name>
        <dbReference type="ChEBI" id="CHEBI:29108"/>
        <label>1</label>
    </ligand>
</feature>
<dbReference type="InterPro" id="IPR010255">
    <property type="entry name" value="Haem_peroxidase_sf"/>
</dbReference>
<keyword evidence="17" id="KW-0732">Signal</keyword>
<evidence type="ECO:0000256" key="15">
    <source>
        <dbReference type="PIRSR" id="PIRSR600823-4"/>
    </source>
</evidence>
<evidence type="ECO:0000256" key="4">
    <source>
        <dbReference type="ARBA" id="ARBA00022559"/>
    </source>
</evidence>
<comment type="similarity">
    <text evidence="3">Belongs to the peroxidase family. Ascorbate peroxidase subfamily.</text>
</comment>
<feature type="disulfide bond" evidence="16">
    <location>
        <begin position="124"/>
        <end position="327"/>
    </location>
</feature>
<protein>
    <recommendedName>
        <fullName evidence="17">Peroxidase</fullName>
        <ecNumber evidence="17">1.11.1.7</ecNumber>
    </recommendedName>
</protein>
<evidence type="ECO:0000256" key="6">
    <source>
        <dbReference type="ARBA" id="ARBA00022723"/>
    </source>
</evidence>
<evidence type="ECO:0000313" key="19">
    <source>
        <dbReference type="EMBL" id="KAG2639377.1"/>
    </source>
</evidence>
<evidence type="ECO:0000256" key="13">
    <source>
        <dbReference type="PIRSR" id="PIRSR600823-2"/>
    </source>
</evidence>
<feature type="binding site" evidence="14">
    <location>
        <position position="249"/>
    </location>
    <ligand>
        <name>Ca(2+)</name>
        <dbReference type="ChEBI" id="CHEBI:29108"/>
        <label>2</label>
    </ligand>
</feature>
<comment type="catalytic activity">
    <reaction evidence="1 17">
        <text>2 a phenolic donor + H2O2 = 2 a phenolic radical donor + 2 H2O</text>
        <dbReference type="Rhea" id="RHEA:56136"/>
        <dbReference type="ChEBI" id="CHEBI:15377"/>
        <dbReference type="ChEBI" id="CHEBI:16240"/>
        <dbReference type="ChEBI" id="CHEBI:139520"/>
        <dbReference type="ChEBI" id="CHEBI:139521"/>
        <dbReference type="EC" id="1.11.1.7"/>
    </reaction>
</comment>
<dbReference type="Gene3D" id="1.10.420.10">
    <property type="entry name" value="Peroxidase, domain 2"/>
    <property type="match status" value="1"/>
</dbReference>
<dbReference type="InterPro" id="IPR019793">
    <property type="entry name" value="Peroxidases_heam-ligand_BS"/>
</dbReference>
<evidence type="ECO:0000256" key="7">
    <source>
        <dbReference type="ARBA" id="ARBA00022837"/>
    </source>
</evidence>
<keyword evidence="10 16" id="KW-1015">Disulfide bond</keyword>
<sequence>MAAAARAAALLLLLMTIATTMMPPPAEAHLEMGAYNKTCPQAEDIVLKEMTAILGKSPDLAGPVLRLFSVDCLVGGCEGSILLDSTPGNTAEKDSPLNQGVGGYQVVDAVKAKLEAACPGVVSCADTLALAARDSVRLTKGPFIPLPTGRRDGNRSVAADVAPNSPPPGATIADIIALFATKFNLTAKDLAVLSGAHTIGRARCSTVSPRLYNFGGRSGASDPTLDANYTATLRGQCKPGDNATLVYLDPPSPATFDADYYALVAGNRGLLSTDAALLLHPATSAYVAVQANATSSDQFFADFAASFVAMSRLGVVTHHKGEIRQVCSKVNPPAAPATTSASAAAARGYYQLTTTAGLALITTLAVAHHLLM</sequence>
<dbReference type="SUPFAM" id="SSF48113">
    <property type="entry name" value="Heme-dependent peroxidases"/>
    <property type="match status" value="1"/>
</dbReference>
<dbReference type="PROSITE" id="PS50873">
    <property type="entry name" value="PEROXIDASE_4"/>
    <property type="match status" value="1"/>
</dbReference>
<evidence type="ECO:0000256" key="17">
    <source>
        <dbReference type="RuleBase" id="RU362060"/>
    </source>
</evidence>
<feature type="chain" id="PRO_5035969900" description="Peroxidase" evidence="17">
    <location>
        <begin position="29"/>
        <end position="372"/>
    </location>
</feature>
<dbReference type="Proteomes" id="UP000823388">
    <property type="component" value="Chromosome 2K"/>
</dbReference>
<gene>
    <name evidence="19" type="ORF">PVAP13_2KG015100</name>
</gene>